<dbReference type="EMBL" id="CP039734">
    <property type="protein sequence ID" value="QIR76358.1"/>
    <property type="molecule type" value="Genomic_DNA"/>
</dbReference>
<dbReference type="InterPro" id="IPR026866">
    <property type="entry name" value="CR006_AAA"/>
</dbReference>
<dbReference type="RefSeq" id="WP_167750079.1">
    <property type="nucleotide sequence ID" value="NZ_CP039734.2"/>
</dbReference>
<feature type="coiled-coil region" evidence="1">
    <location>
        <begin position="362"/>
        <end position="396"/>
    </location>
</feature>
<sequence length="730" mass="84208">MITSIKLKSVASYTHERTLNTDKKINLVYGLNGTGKTTFSNFLKDKNNSKFSDCSISGGETAKILVYNQEFIDENFYEKDDLKGVFTISEPNVIAEENVKNAKAEIEKLETQEKAKKTELDEINGANGKKKKKLSESTEKIWNIKTTFSGGDRILDYCLEGVKGSKDVLFNHIKSLAKPLIKPAKITDDLKKEISKIEGDDAINLDTLQKIVLNGVIEIENNSIFDEVIVGNKNSTVANLIGTFQNSDWVKLGLGYLPNEINETVNCPFCQQKTVTKNLADEIKNYFDKTYEDKIDLLKGLKSQYQTIKNTMSAIDSFLVNDYANAVKIELESLHTKLLTVLSKNITTIENKIKLPSNKVTLQSSSQALKDFNELVEKINQEITEHNQKIKNKKTVKDSIKKEFWEIMRWEYDVYISAYVNDLKDLEKEEAKINIVLQKTQDDIKTQRDIIKENQDKTINIEKAIESINYQLALLGLHGFEIKPFEDKFYRIVRENESKPEFKSLSEGEKMIISFLYFVELCKGKENETEEIQNKIIVIDDPISSLSHNYIFNIAQLIKKEFFESANYLQTFVLTHSMYFFHELVHYFQYKKANEIKLFRIIRTADKSSLILAMDKNEIQNDYQAYWQILKDHESGNAHDNILANAMRNILENFFGFIDNEKMDKSVSKLDSIKYGAFLRYINRESHSDQINISDVKEIDVSLFKEAFKTIFEESGNIKHYNKMMDVEND</sequence>
<name>A0AA92FII4_9BACT</name>
<dbReference type="SUPFAM" id="SSF52540">
    <property type="entry name" value="P-loop containing nucleoside triphosphate hydrolases"/>
    <property type="match status" value="1"/>
</dbReference>
<dbReference type="InterPro" id="IPR027417">
    <property type="entry name" value="P-loop_NTPase"/>
</dbReference>
<organism evidence="3 4">
    <name type="scientific">Sulfurospirillum diekertiae</name>
    <dbReference type="NCBI Taxonomy" id="1854492"/>
    <lineage>
        <taxon>Bacteria</taxon>
        <taxon>Pseudomonadati</taxon>
        <taxon>Campylobacterota</taxon>
        <taxon>Epsilonproteobacteria</taxon>
        <taxon>Campylobacterales</taxon>
        <taxon>Sulfurospirillaceae</taxon>
        <taxon>Sulfurospirillum</taxon>
    </lineage>
</organism>
<reference evidence="3 4" key="1">
    <citation type="journal article" date="2017" name="Environ. Sci. Technol.">
        <title>Organohalide Respiration with Chlorinated Ethenes under Low pH Conditions.</title>
        <authorList>
            <person name="Yang Y."/>
            <person name="Capiro N.L."/>
            <person name="Marcet T.F."/>
            <person name="Yan J."/>
            <person name="Pennell K.D."/>
            <person name="Loffler F.E."/>
        </authorList>
    </citation>
    <scope>NUCLEOTIDE SEQUENCE [LARGE SCALE GENOMIC DNA]</scope>
    <source>
        <strain evidence="3 4">ACSDCE</strain>
    </source>
</reference>
<proteinExistence type="predicted"/>
<evidence type="ECO:0000256" key="1">
    <source>
        <dbReference type="SAM" id="Coils"/>
    </source>
</evidence>
<evidence type="ECO:0000259" key="2">
    <source>
        <dbReference type="Pfam" id="PF13166"/>
    </source>
</evidence>
<feature type="domain" description="Protein CR006 P-loop" evidence="2">
    <location>
        <begin position="11"/>
        <end position="713"/>
    </location>
</feature>
<feature type="coiled-coil region" evidence="1">
    <location>
        <begin position="92"/>
        <end position="126"/>
    </location>
</feature>
<evidence type="ECO:0000313" key="3">
    <source>
        <dbReference type="EMBL" id="QIR76358.1"/>
    </source>
</evidence>
<dbReference type="Gene3D" id="3.40.50.300">
    <property type="entry name" value="P-loop containing nucleotide triphosphate hydrolases"/>
    <property type="match status" value="1"/>
</dbReference>
<evidence type="ECO:0000313" key="4">
    <source>
        <dbReference type="Proteomes" id="UP000502831"/>
    </source>
</evidence>
<dbReference type="AlphaFoldDB" id="A0AA92FII4"/>
<accession>A0AA92FII4</accession>
<dbReference type="Proteomes" id="UP000502831">
    <property type="component" value="Chromosome"/>
</dbReference>
<dbReference type="Pfam" id="PF13166">
    <property type="entry name" value="AAA_13"/>
    <property type="match status" value="1"/>
</dbReference>
<gene>
    <name evidence="3" type="ORF">FA584_09115</name>
</gene>
<protein>
    <submittedName>
        <fullName evidence="3">AAA family ATPase</fullName>
    </submittedName>
</protein>
<keyword evidence="1" id="KW-0175">Coiled coil</keyword>